<accession>A0A0E9RN96</accession>
<reference evidence="1" key="2">
    <citation type="journal article" date="2015" name="Fish Shellfish Immunol.">
        <title>Early steps in the European eel (Anguilla anguilla)-Vibrio vulnificus interaction in the gills: Role of the RtxA13 toxin.</title>
        <authorList>
            <person name="Callol A."/>
            <person name="Pajuelo D."/>
            <person name="Ebbesson L."/>
            <person name="Teles M."/>
            <person name="MacKenzie S."/>
            <person name="Amaro C."/>
        </authorList>
    </citation>
    <scope>NUCLEOTIDE SEQUENCE</scope>
</reference>
<name>A0A0E9RN96_ANGAN</name>
<dbReference type="AlphaFoldDB" id="A0A0E9RN96"/>
<dbReference type="EMBL" id="GBXM01078759">
    <property type="protein sequence ID" value="JAH29818.1"/>
    <property type="molecule type" value="Transcribed_RNA"/>
</dbReference>
<sequence length="34" mass="4096">MGKVRCHRRHCRMTHPLEGSCDWGKAFHWHPPLQ</sequence>
<organism evidence="1">
    <name type="scientific">Anguilla anguilla</name>
    <name type="common">European freshwater eel</name>
    <name type="synonym">Muraena anguilla</name>
    <dbReference type="NCBI Taxonomy" id="7936"/>
    <lineage>
        <taxon>Eukaryota</taxon>
        <taxon>Metazoa</taxon>
        <taxon>Chordata</taxon>
        <taxon>Craniata</taxon>
        <taxon>Vertebrata</taxon>
        <taxon>Euteleostomi</taxon>
        <taxon>Actinopterygii</taxon>
        <taxon>Neopterygii</taxon>
        <taxon>Teleostei</taxon>
        <taxon>Anguilliformes</taxon>
        <taxon>Anguillidae</taxon>
        <taxon>Anguilla</taxon>
    </lineage>
</organism>
<evidence type="ECO:0000313" key="1">
    <source>
        <dbReference type="EMBL" id="JAH29818.1"/>
    </source>
</evidence>
<protein>
    <submittedName>
        <fullName evidence="1">Uncharacterized protein</fullName>
    </submittedName>
</protein>
<reference evidence="1" key="1">
    <citation type="submission" date="2014-11" db="EMBL/GenBank/DDBJ databases">
        <authorList>
            <person name="Amaro Gonzalez C."/>
        </authorList>
    </citation>
    <scope>NUCLEOTIDE SEQUENCE</scope>
</reference>
<proteinExistence type="predicted"/>